<dbReference type="OrthoDB" id="9790002at2"/>
<keyword evidence="1" id="KW-0699">rRNA-binding</keyword>
<dbReference type="Pfam" id="PF14693">
    <property type="entry name" value="Ribosomal_TL5_C"/>
    <property type="match status" value="1"/>
</dbReference>
<dbReference type="Pfam" id="PF01386">
    <property type="entry name" value="Ribosomal_L25p"/>
    <property type="match status" value="1"/>
</dbReference>
<evidence type="ECO:0000256" key="4">
    <source>
        <dbReference type="ARBA" id="ARBA00023274"/>
    </source>
</evidence>
<gene>
    <name evidence="7" type="ORF">HMPREF0216_02529</name>
</gene>
<protein>
    <submittedName>
        <fullName evidence="7">Ribosomal protein L25, Ctc-form</fullName>
    </submittedName>
</protein>
<dbReference type="Proteomes" id="UP000010420">
    <property type="component" value="Unassembled WGS sequence"/>
</dbReference>
<dbReference type="SUPFAM" id="SSF50715">
    <property type="entry name" value="Ribosomal protein L25-like"/>
    <property type="match status" value="1"/>
</dbReference>
<organism evidence="7 8">
    <name type="scientific">Clostridium celatum DSM 1785</name>
    <dbReference type="NCBI Taxonomy" id="545697"/>
    <lineage>
        <taxon>Bacteria</taxon>
        <taxon>Bacillati</taxon>
        <taxon>Bacillota</taxon>
        <taxon>Clostridia</taxon>
        <taxon>Eubacteriales</taxon>
        <taxon>Clostridiaceae</taxon>
        <taxon>Clostridium</taxon>
    </lineage>
</organism>
<dbReference type="InterPro" id="IPR011035">
    <property type="entry name" value="Ribosomal_bL25/Gln-tRNA_synth"/>
</dbReference>
<dbReference type="NCBIfam" id="TIGR00731">
    <property type="entry name" value="bL25_bact_ctc"/>
    <property type="match status" value="1"/>
</dbReference>
<dbReference type="InterPro" id="IPR001021">
    <property type="entry name" value="Ribosomal_bL25_long"/>
</dbReference>
<dbReference type="GO" id="GO:0022625">
    <property type="term" value="C:cytosolic large ribosomal subunit"/>
    <property type="evidence" value="ECO:0007669"/>
    <property type="project" value="TreeGrafter"/>
</dbReference>
<dbReference type="CDD" id="cd00495">
    <property type="entry name" value="Ribosomal_L25_TL5_CTC"/>
    <property type="match status" value="1"/>
</dbReference>
<dbReference type="HOGENOM" id="CLU_075939_2_1_9"/>
<keyword evidence="8" id="KW-1185">Reference proteome</keyword>
<evidence type="ECO:0000259" key="5">
    <source>
        <dbReference type="Pfam" id="PF01386"/>
    </source>
</evidence>
<dbReference type="Gene3D" id="2.170.120.20">
    <property type="entry name" value="Ribosomal protein L25, beta domain"/>
    <property type="match status" value="1"/>
</dbReference>
<comment type="caution">
    <text evidence="7">The sequence shown here is derived from an EMBL/GenBank/DDBJ whole genome shotgun (WGS) entry which is preliminary data.</text>
</comment>
<dbReference type="InterPro" id="IPR020057">
    <property type="entry name" value="Ribosomal_bL25_b-dom"/>
</dbReference>
<accession>L1QBT8</accession>
<dbReference type="STRING" id="545697.HMPREF0216_02529"/>
<dbReference type="eggNOG" id="COG1825">
    <property type="taxonomic scope" value="Bacteria"/>
</dbReference>
<dbReference type="AlphaFoldDB" id="L1QBT8"/>
<dbReference type="RefSeq" id="WP_005214478.1">
    <property type="nucleotide sequence ID" value="NZ_KB291660.1"/>
</dbReference>
<feature type="domain" description="Large ribosomal subunit protein bL25 L25" evidence="5">
    <location>
        <begin position="13"/>
        <end position="87"/>
    </location>
</feature>
<dbReference type="InterPro" id="IPR029751">
    <property type="entry name" value="Ribosomal_L25_dom"/>
</dbReference>
<dbReference type="GO" id="GO:0008097">
    <property type="term" value="F:5S rRNA binding"/>
    <property type="evidence" value="ECO:0007669"/>
    <property type="project" value="InterPro"/>
</dbReference>
<feature type="domain" description="Large ribosomal subunit protein bL25 beta" evidence="6">
    <location>
        <begin position="96"/>
        <end position="174"/>
    </location>
</feature>
<dbReference type="InterPro" id="IPR037121">
    <property type="entry name" value="Ribosomal_bL25_C"/>
</dbReference>
<evidence type="ECO:0000256" key="2">
    <source>
        <dbReference type="ARBA" id="ARBA00022884"/>
    </source>
</evidence>
<dbReference type="GO" id="GO:0006412">
    <property type="term" value="P:translation"/>
    <property type="evidence" value="ECO:0007669"/>
    <property type="project" value="InterPro"/>
</dbReference>
<dbReference type="GO" id="GO:0003735">
    <property type="term" value="F:structural constituent of ribosome"/>
    <property type="evidence" value="ECO:0007669"/>
    <property type="project" value="InterPro"/>
</dbReference>
<evidence type="ECO:0000256" key="1">
    <source>
        <dbReference type="ARBA" id="ARBA00022730"/>
    </source>
</evidence>
<sequence length="190" mass="21891">MEQLVFNVLSRNEKGKKVRKNGYIPCVIYGDETHKAISVKMTKREMYRLLTYPKSSIISLKLDGDIKKCIVKDLQRDTFGHIEHIDFNSIRKGESVNLKMPITYIGEGDLEARGLRLEVLLSEIELQGEPTKFPKYIHVDVSNYEKGREIFVNELLELRGLIPENEKDLEIAKVLSNYNGKTESEESTEK</sequence>
<keyword evidence="3 7" id="KW-0689">Ribosomal protein</keyword>
<dbReference type="EMBL" id="AMEZ01000070">
    <property type="protein sequence ID" value="EKY25429.1"/>
    <property type="molecule type" value="Genomic_DNA"/>
</dbReference>
<dbReference type="PANTHER" id="PTHR33284">
    <property type="entry name" value="RIBOSOMAL PROTEIN L25/GLN-TRNA SYNTHETASE, ANTI-CODON-BINDING DOMAIN-CONTAINING PROTEIN"/>
    <property type="match status" value="1"/>
</dbReference>
<dbReference type="PANTHER" id="PTHR33284:SF1">
    <property type="entry name" value="RIBOSOMAL PROTEIN L25_GLN-TRNA SYNTHETASE, ANTI-CODON-BINDING DOMAIN-CONTAINING PROTEIN"/>
    <property type="match status" value="1"/>
</dbReference>
<reference evidence="7 8" key="1">
    <citation type="submission" date="2012-05" db="EMBL/GenBank/DDBJ databases">
        <authorList>
            <person name="Weinstock G."/>
            <person name="Sodergren E."/>
            <person name="Lobos E.A."/>
            <person name="Fulton L."/>
            <person name="Fulton R."/>
            <person name="Courtney L."/>
            <person name="Fronick C."/>
            <person name="O'Laughlin M."/>
            <person name="Godfrey J."/>
            <person name="Wilson R.M."/>
            <person name="Miner T."/>
            <person name="Farmer C."/>
            <person name="Delehaunty K."/>
            <person name="Cordes M."/>
            <person name="Minx P."/>
            <person name="Tomlinson C."/>
            <person name="Chen J."/>
            <person name="Wollam A."/>
            <person name="Pepin K.H."/>
            <person name="Bhonagiri V."/>
            <person name="Zhang X."/>
            <person name="Suruliraj S."/>
            <person name="Warren W."/>
            <person name="Mitreva M."/>
            <person name="Mardis E.R."/>
            <person name="Wilson R.K."/>
        </authorList>
    </citation>
    <scope>NUCLEOTIDE SEQUENCE [LARGE SCALE GENOMIC DNA]</scope>
    <source>
        <strain evidence="7 8">DSM 1785</strain>
    </source>
</reference>
<evidence type="ECO:0000256" key="3">
    <source>
        <dbReference type="ARBA" id="ARBA00022980"/>
    </source>
</evidence>
<dbReference type="Gene3D" id="2.40.240.10">
    <property type="entry name" value="Ribosomal Protein L25, Chain P"/>
    <property type="match status" value="1"/>
</dbReference>
<name>L1QBT8_9CLOT</name>
<keyword evidence="4" id="KW-0687">Ribonucleoprotein</keyword>
<dbReference type="PATRIC" id="fig|545697.3.peg.2490"/>
<dbReference type="InterPro" id="IPR020056">
    <property type="entry name" value="Rbsml_bL25/Gln-tRNA_synth_N"/>
</dbReference>
<keyword evidence="2" id="KW-0694">RNA-binding</keyword>
<evidence type="ECO:0000259" key="6">
    <source>
        <dbReference type="Pfam" id="PF14693"/>
    </source>
</evidence>
<proteinExistence type="predicted"/>
<evidence type="ECO:0000313" key="7">
    <source>
        <dbReference type="EMBL" id="EKY25429.1"/>
    </source>
</evidence>
<dbReference type="InterPro" id="IPR020930">
    <property type="entry name" value="Ribosomal_uL5_bac-type"/>
</dbReference>
<evidence type="ECO:0000313" key="8">
    <source>
        <dbReference type="Proteomes" id="UP000010420"/>
    </source>
</evidence>